<dbReference type="EMBL" id="JAHUZN010000012">
    <property type="protein sequence ID" value="KAG8475896.1"/>
    <property type="molecule type" value="Genomic_DNA"/>
</dbReference>
<dbReference type="InterPro" id="IPR015422">
    <property type="entry name" value="PyrdxlP-dep_Trfase_small"/>
</dbReference>
<dbReference type="GO" id="GO:0000911">
    <property type="term" value="P:cytokinesis by cell plate formation"/>
    <property type="evidence" value="ECO:0007669"/>
    <property type="project" value="InterPro"/>
</dbReference>
<feature type="compositionally biased region" description="Polar residues" evidence="1">
    <location>
        <begin position="140"/>
        <end position="155"/>
    </location>
</feature>
<evidence type="ECO:0000313" key="3">
    <source>
        <dbReference type="Proteomes" id="UP000701853"/>
    </source>
</evidence>
<dbReference type="AlphaFoldDB" id="A0A8J6CM53"/>
<feature type="region of interest" description="Disordered" evidence="1">
    <location>
        <begin position="57"/>
        <end position="158"/>
    </location>
</feature>
<dbReference type="OrthoDB" id="1680068at2759"/>
<reference evidence="2 3" key="1">
    <citation type="journal article" date="2021" name="bioRxiv">
        <title>The Gossypium anomalum genome as a resource for cotton improvement and evolutionary analysis of hybrid incompatibility.</title>
        <authorList>
            <person name="Grover C.E."/>
            <person name="Yuan D."/>
            <person name="Arick M.A."/>
            <person name="Miller E.R."/>
            <person name="Hu G."/>
            <person name="Peterson D.G."/>
            <person name="Wendel J.F."/>
            <person name="Udall J.A."/>
        </authorList>
    </citation>
    <scope>NUCLEOTIDE SEQUENCE [LARGE SCALE GENOMIC DNA]</scope>
    <source>
        <strain evidence="2">JFW-Udall</strain>
        <tissue evidence="2">Leaf</tissue>
    </source>
</reference>
<dbReference type="InterPro" id="IPR040321">
    <property type="entry name" value="SCD2-like"/>
</dbReference>
<keyword evidence="3" id="KW-1185">Reference proteome</keyword>
<feature type="compositionally biased region" description="Polar residues" evidence="1">
    <location>
        <begin position="89"/>
        <end position="112"/>
    </location>
</feature>
<feature type="compositionally biased region" description="Low complexity" evidence="1">
    <location>
        <begin position="16"/>
        <end position="25"/>
    </location>
</feature>
<proteinExistence type="predicted"/>
<feature type="region of interest" description="Disordered" evidence="1">
    <location>
        <begin position="1"/>
        <end position="42"/>
    </location>
</feature>
<comment type="caution">
    <text evidence="2">The sequence shown here is derived from an EMBL/GenBank/DDBJ whole genome shotgun (WGS) entry which is preliminary data.</text>
</comment>
<organism evidence="2 3">
    <name type="scientific">Gossypium anomalum</name>
    <dbReference type="NCBI Taxonomy" id="47600"/>
    <lineage>
        <taxon>Eukaryota</taxon>
        <taxon>Viridiplantae</taxon>
        <taxon>Streptophyta</taxon>
        <taxon>Embryophyta</taxon>
        <taxon>Tracheophyta</taxon>
        <taxon>Spermatophyta</taxon>
        <taxon>Magnoliopsida</taxon>
        <taxon>eudicotyledons</taxon>
        <taxon>Gunneridae</taxon>
        <taxon>Pentapetalae</taxon>
        <taxon>rosids</taxon>
        <taxon>malvids</taxon>
        <taxon>Malvales</taxon>
        <taxon>Malvaceae</taxon>
        <taxon>Malvoideae</taxon>
        <taxon>Gossypium</taxon>
    </lineage>
</organism>
<dbReference type="PANTHER" id="PTHR31762:SF4">
    <property type="entry name" value="COILED-COIL DOMAIN-CONTAINING PROTEIN SCD2"/>
    <property type="match status" value="1"/>
</dbReference>
<evidence type="ECO:0000256" key="1">
    <source>
        <dbReference type="SAM" id="MobiDB-lite"/>
    </source>
</evidence>
<accession>A0A8J6CM53</accession>
<dbReference type="Gene3D" id="3.90.1150.10">
    <property type="entry name" value="Aspartate Aminotransferase, domain 1"/>
    <property type="match status" value="1"/>
</dbReference>
<name>A0A8J6CM53_9ROSI</name>
<gene>
    <name evidence="2" type="ORF">CXB51_032689</name>
</gene>
<evidence type="ECO:0000313" key="2">
    <source>
        <dbReference type="EMBL" id="KAG8475896.1"/>
    </source>
</evidence>
<sequence length="281" mass="30043">MDRWRTESPVYGRQWSGSSSSGSSSPAHPLSRLQPGVAGGLSNIKRTQNVAAKAAAQRLAQVMASQTPDDDEEDDDLGFRFGGPPIPPTFSNNGLNRSTSPAISLTRPNRSPSPALGRNFVEHASSVRSTSAGRPAMAMRSTTPNLIPPNRTSVRTPDGSGVATLGLPHSSGVPEAATSETLNNDISAVENNFKRVFWSNSQFNNNREEILGGGLPVDKITGELVQGILDAGKRTGHAICGGPVHNLDNAKKSVTAKFARFFYWGMLEEGVYFAPSEFVFF</sequence>
<protein>
    <submittedName>
        <fullName evidence="2">Uncharacterized protein</fullName>
    </submittedName>
</protein>
<dbReference type="PANTHER" id="PTHR31762">
    <property type="entry name" value="FAS-BINDING FACTOR-LIKE PROTEIN"/>
    <property type="match status" value="1"/>
</dbReference>
<dbReference type="Proteomes" id="UP000701853">
    <property type="component" value="Chromosome 12"/>
</dbReference>